<sequence>MPRPKPKRRRRKSSSARAPVMMCPTDTVGPRIPRLFLEFERNSPITAHMEWLHHLELSCENQGCYAAGCATGSKKLARASSSFAHAHGAKTLVNGMNMFLTYHIPHYYSVSSDEEWRKALAALRSFHAFCVHRRYVNDDSVLMLALHRLRSFRIHTIPHRIQKLIEDRYWDRLDDGVGQEHGPNTPKTTAVNSAEVGYEACLGGEMAVTLVQILPNGWVVRGDNQFGEEMSVCISLPSDLASIGMLGMSLSSVPLGLRRGLWRPIPRDGESTVPIVYPPDDVFFY</sequence>
<dbReference type="Gramene" id="CDF37885">
    <property type="protein sequence ID" value="CDF37885"/>
    <property type="gene ID" value="CHC_T00000018001"/>
</dbReference>
<feature type="region of interest" description="Disordered" evidence="1">
    <location>
        <begin position="1"/>
        <end position="21"/>
    </location>
</feature>
<dbReference type="RefSeq" id="XP_005717756.1">
    <property type="nucleotide sequence ID" value="XM_005717699.1"/>
</dbReference>
<protein>
    <submittedName>
        <fullName evidence="2">Uncharacterized protein</fullName>
    </submittedName>
</protein>
<dbReference type="Proteomes" id="UP000012073">
    <property type="component" value="Unassembled WGS sequence"/>
</dbReference>
<keyword evidence="3" id="KW-1185">Reference proteome</keyword>
<feature type="compositionally biased region" description="Basic residues" evidence="1">
    <location>
        <begin position="1"/>
        <end position="14"/>
    </location>
</feature>
<organism evidence="2 3">
    <name type="scientific">Chondrus crispus</name>
    <name type="common">Carrageen Irish moss</name>
    <name type="synonym">Polymorpha crispa</name>
    <dbReference type="NCBI Taxonomy" id="2769"/>
    <lineage>
        <taxon>Eukaryota</taxon>
        <taxon>Rhodophyta</taxon>
        <taxon>Florideophyceae</taxon>
        <taxon>Rhodymeniophycidae</taxon>
        <taxon>Gigartinales</taxon>
        <taxon>Gigartinaceae</taxon>
        <taxon>Chondrus</taxon>
    </lineage>
</organism>
<reference evidence="3" key="1">
    <citation type="journal article" date="2013" name="Proc. Natl. Acad. Sci. U.S.A.">
        <title>Genome structure and metabolic features in the red seaweed Chondrus crispus shed light on evolution of the Archaeplastida.</title>
        <authorList>
            <person name="Collen J."/>
            <person name="Porcel B."/>
            <person name="Carre W."/>
            <person name="Ball S.G."/>
            <person name="Chaparro C."/>
            <person name="Tonon T."/>
            <person name="Barbeyron T."/>
            <person name="Michel G."/>
            <person name="Noel B."/>
            <person name="Valentin K."/>
            <person name="Elias M."/>
            <person name="Artiguenave F."/>
            <person name="Arun A."/>
            <person name="Aury J.M."/>
            <person name="Barbosa-Neto J.F."/>
            <person name="Bothwell J.H."/>
            <person name="Bouget F.Y."/>
            <person name="Brillet L."/>
            <person name="Cabello-Hurtado F."/>
            <person name="Capella-Gutierrez S."/>
            <person name="Charrier B."/>
            <person name="Cladiere L."/>
            <person name="Cock J.M."/>
            <person name="Coelho S.M."/>
            <person name="Colleoni C."/>
            <person name="Czjzek M."/>
            <person name="Da Silva C."/>
            <person name="Delage L."/>
            <person name="Denoeud F."/>
            <person name="Deschamps P."/>
            <person name="Dittami S.M."/>
            <person name="Gabaldon T."/>
            <person name="Gachon C.M."/>
            <person name="Groisillier A."/>
            <person name="Herve C."/>
            <person name="Jabbari K."/>
            <person name="Katinka M."/>
            <person name="Kloareg B."/>
            <person name="Kowalczyk N."/>
            <person name="Labadie K."/>
            <person name="Leblanc C."/>
            <person name="Lopez P.J."/>
            <person name="McLachlan D.H."/>
            <person name="Meslet-Cladiere L."/>
            <person name="Moustafa A."/>
            <person name="Nehr Z."/>
            <person name="Nyvall Collen P."/>
            <person name="Panaud O."/>
            <person name="Partensky F."/>
            <person name="Poulain J."/>
            <person name="Rensing S.A."/>
            <person name="Rousvoal S."/>
            <person name="Samson G."/>
            <person name="Symeonidi A."/>
            <person name="Weissenbach J."/>
            <person name="Zambounis A."/>
            <person name="Wincker P."/>
            <person name="Boyen C."/>
        </authorList>
    </citation>
    <scope>NUCLEOTIDE SEQUENCE [LARGE SCALE GENOMIC DNA]</scope>
    <source>
        <strain evidence="3">cv. Stackhouse</strain>
    </source>
</reference>
<gene>
    <name evidence="2" type="ORF">CHC_T00000018001</name>
</gene>
<dbReference type="EMBL" id="HG001883">
    <property type="protein sequence ID" value="CDF37885.1"/>
    <property type="molecule type" value="Genomic_DNA"/>
</dbReference>
<dbReference type="KEGG" id="ccp:CHC_T00000018001"/>
<proteinExistence type="predicted"/>
<dbReference type="AlphaFoldDB" id="R7QKF1"/>
<dbReference type="GeneID" id="17325500"/>
<evidence type="ECO:0000313" key="2">
    <source>
        <dbReference type="EMBL" id="CDF37885.1"/>
    </source>
</evidence>
<accession>R7QKF1</accession>
<evidence type="ECO:0000313" key="3">
    <source>
        <dbReference type="Proteomes" id="UP000012073"/>
    </source>
</evidence>
<evidence type="ECO:0000256" key="1">
    <source>
        <dbReference type="SAM" id="MobiDB-lite"/>
    </source>
</evidence>
<name>R7QKF1_CHOCR</name>